<reference evidence="2 3" key="1">
    <citation type="submission" date="2017-03" db="EMBL/GenBank/DDBJ databases">
        <title>WGS assembly of Porphyra umbilicalis.</title>
        <authorList>
            <person name="Brawley S.H."/>
            <person name="Blouin N.A."/>
            <person name="Ficko-Blean E."/>
            <person name="Wheeler G.L."/>
            <person name="Lohr M."/>
            <person name="Goodson H.V."/>
            <person name="Jenkins J.W."/>
            <person name="Blaby-Haas C.E."/>
            <person name="Helliwell K.E."/>
            <person name="Chan C."/>
            <person name="Marriage T."/>
            <person name="Bhattacharya D."/>
            <person name="Klein A.S."/>
            <person name="Badis Y."/>
            <person name="Brodie J."/>
            <person name="Cao Y."/>
            <person name="Collen J."/>
            <person name="Dittami S.M."/>
            <person name="Gachon C.M."/>
            <person name="Green B.R."/>
            <person name="Karpowicz S."/>
            <person name="Kim J.W."/>
            <person name="Kudahl U."/>
            <person name="Lin S."/>
            <person name="Michel G."/>
            <person name="Mittag M."/>
            <person name="Olson B.J."/>
            <person name="Pangilinan J."/>
            <person name="Peng Y."/>
            <person name="Qiu H."/>
            <person name="Shu S."/>
            <person name="Singer J.T."/>
            <person name="Smith A.G."/>
            <person name="Sprecher B.N."/>
            <person name="Wagner V."/>
            <person name="Wang W."/>
            <person name="Wang Z.-Y."/>
            <person name="Yan J."/>
            <person name="Yarish C."/>
            <person name="Zoeuner-Riek S."/>
            <person name="Zhuang Y."/>
            <person name="Zou Y."/>
            <person name="Lindquist E.A."/>
            <person name="Grimwood J."/>
            <person name="Barry K."/>
            <person name="Rokhsar D.S."/>
            <person name="Schmutz J."/>
            <person name="Stiller J.W."/>
            <person name="Grossman A.R."/>
            <person name="Prochnik S.E."/>
        </authorList>
    </citation>
    <scope>NUCLEOTIDE SEQUENCE [LARGE SCALE GENOMIC DNA]</scope>
    <source>
        <strain evidence="2">4086291</strain>
    </source>
</reference>
<name>A0A1X6NRL3_PORUM</name>
<sequence length="326" mass="36088">MGARAWRLGQLAFHVGYSCSIDVTAARLRRRHDAGAVLARFMCSGSKSHHFGQRCQCYCTTVRTRLSGSCSPHSSRRLCQWHGACAHSQHPVVTQPPPPGAAYNPDTASRLRLRSRAPQPQHPFPHSGNHAPQQHARRPRTQQHSCAHHPSPPPSFAVWEPERKVLFQEGKLAAGKQVWRLGPVCLPRRVNARGRPQRWPGRRRRRQPRILVRVDIVAKVANALPKVVRLGQRRRWRLVNGHDTGGGAHVLREARGHPLVGGRPGKAEAARGGARAARRAVRTPCRSAMAARGGRRVRGVEKLSEKGREGVAAGGSSPRGDDERRR</sequence>
<evidence type="ECO:0000313" key="2">
    <source>
        <dbReference type="EMBL" id="OSX71251.1"/>
    </source>
</evidence>
<dbReference type="AlphaFoldDB" id="A0A1X6NRL3"/>
<feature type="region of interest" description="Disordered" evidence="1">
    <location>
        <begin position="117"/>
        <end position="157"/>
    </location>
</feature>
<feature type="region of interest" description="Disordered" evidence="1">
    <location>
        <begin position="286"/>
        <end position="326"/>
    </location>
</feature>
<evidence type="ECO:0000313" key="3">
    <source>
        <dbReference type="Proteomes" id="UP000218209"/>
    </source>
</evidence>
<dbReference type="Proteomes" id="UP000218209">
    <property type="component" value="Unassembled WGS sequence"/>
</dbReference>
<proteinExistence type="predicted"/>
<keyword evidence="3" id="KW-1185">Reference proteome</keyword>
<protein>
    <submittedName>
        <fullName evidence="2">Uncharacterized protein</fullName>
    </submittedName>
</protein>
<gene>
    <name evidence="2" type="ORF">BU14_0573s0007</name>
</gene>
<organism evidence="2 3">
    <name type="scientific">Porphyra umbilicalis</name>
    <name type="common">Purple laver</name>
    <name type="synonym">Red alga</name>
    <dbReference type="NCBI Taxonomy" id="2786"/>
    <lineage>
        <taxon>Eukaryota</taxon>
        <taxon>Rhodophyta</taxon>
        <taxon>Bangiophyceae</taxon>
        <taxon>Bangiales</taxon>
        <taxon>Bangiaceae</taxon>
        <taxon>Porphyra</taxon>
    </lineage>
</organism>
<evidence type="ECO:0000256" key="1">
    <source>
        <dbReference type="SAM" id="MobiDB-lite"/>
    </source>
</evidence>
<dbReference type="EMBL" id="KV919154">
    <property type="protein sequence ID" value="OSX71251.1"/>
    <property type="molecule type" value="Genomic_DNA"/>
</dbReference>
<dbReference type="PROSITE" id="PS51257">
    <property type="entry name" value="PROKAR_LIPOPROTEIN"/>
    <property type="match status" value="1"/>
</dbReference>
<accession>A0A1X6NRL3</accession>
<feature type="compositionally biased region" description="Basic and acidic residues" evidence="1">
    <location>
        <begin position="298"/>
        <end position="309"/>
    </location>
</feature>